<evidence type="ECO:0000313" key="1">
    <source>
        <dbReference type="EMBL" id="QTR48070.1"/>
    </source>
</evidence>
<protein>
    <submittedName>
        <fullName evidence="1">DUF1016 family protein</fullName>
    </submittedName>
</protein>
<organism evidence="1 2">
    <name type="scientific">Thiothrix litoralis</name>
    <dbReference type="NCBI Taxonomy" id="2891210"/>
    <lineage>
        <taxon>Bacteria</taxon>
        <taxon>Pseudomonadati</taxon>
        <taxon>Pseudomonadota</taxon>
        <taxon>Gammaproteobacteria</taxon>
        <taxon>Thiotrichales</taxon>
        <taxon>Thiotrichaceae</taxon>
        <taxon>Thiothrix</taxon>
    </lineage>
</organism>
<keyword evidence="2" id="KW-1185">Reference proteome</keyword>
<dbReference type="RefSeq" id="WP_210224296.1">
    <property type="nucleotide sequence ID" value="NZ_CP072801.1"/>
</dbReference>
<dbReference type="Proteomes" id="UP000672039">
    <property type="component" value="Chromosome"/>
</dbReference>
<sequence>MLRDDFDEVKYKSLRSLEALDHHWSVRALERQIGKFYYIGLILCSQKSEAVVKYSVLTDSAQLFAAKYLLYLPTEEELKRELEQERIKVQAQLQHNAHEEQP</sequence>
<evidence type="ECO:0000313" key="2">
    <source>
        <dbReference type="Proteomes" id="UP000672039"/>
    </source>
</evidence>
<proteinExistence type="predicted"/>
<dbReference type="EMBL" id="CP072801">
    <property type="protein sequence ID" value="QTR48070.1"/>
    <property type="molecule type" value="Genomic_DNA"/>
</dbReference>
<dbReference type="PANTHER" id="PTHR30547">
    <property type="entry name" value="UNCHARACTERIZED PROTEIN YHCG-RELATED"/>
    <property type="match status" value="1"/>
</dbReference>
<accession>A0ABX7WWM0</accession>
<dbReference type="PANTHER" id="PTHR30547:SF5">
    <property type="entry name" value="NUCLEASE YHCG-RELATED"/>
    <property type="match status" value="1"/>
</dbReference>
<gene>
    <name evidence="1" type="ORF">J9253_09215</name>
</gene>
<dbReference type="InterPro" id="IPR053148">
    <property type="entry name" value="PD-DEXK-like_domain"/>
</dbReference>
<name>A0ABX7WWM0_9GAMM</name>
<reference evidence="1 2" key="1">
    <citation type="submission" date="2021-04" db="EMBL/GenBank/DDBJ databases">
        <title>Genomics, taxonomy and metabolism of representatives of sulfur bacteria of the genus Thiothrix: Thiothrix fructosivorans QT, Thiothrix unzii A1T and three new species, Thiothrix subterranea sp. nov., Thiothrix litoralis sp. nov. and 'Candidatus Thiothrix anitrata' sp. nov.</title>
        <authorList>
            <person name="Ravin N.V."/>
            <person name="Smolyakov D."/>
            <person name="Rudenko T.S."/>
            <person name="Mardanov A.V."/>
            <person name="Beletsky A.V."/>
            <person name="Markov N.D."/>
            <person name="Fomenkov A.I."/>
            <person name="Roberts R.J."/>
            <person name="Karnachuk O.V."/>
            <person name="Novikov A."/>
            <person name="Grabovich M.Y."/>
        </authorList>
    </citation>
    <scope>NUCLEOTIDE SEQUENCE [LARGE SCALE GENOMIC DNA]</scope>
    <source>
        <strain evidence="1 2">AS</strain>
    </source>
</reference>